<dbReference type="GO" id="GO:0003676">
    <property type="term" value="F:nucleic acid binding"/>
    <property type="evidence" value="ECO:0007669"/>
    <property type="project" value="InterPro"/>
</dbReference>
<feature type="domain" description="Exonuclease" evidence="4">
    <location>
        <begin position="19"/>
        <end position="187"/>
    </location>
</feature>
<dbReference type="InterPro" id="IPR012337">
    <property type="entry name" value="RNaseH-like_sf"/>
</dbReference>
<sequence length="187" mass="21287">MKDKHLAVNWARNILTENNWCILDTETTDLKQAEICQIAIITPERPGWQTLVKPTIPISEEAIEIHGITNDAVDDAPTFDQAFLQLMKRIGTRDLIIYNADFDLRAIKNSMRAHGIQLAFPTSDRRQCRIFTNGGSIHCAMLWYSQWVGEWNSYHCDYKWQPLPGGNHSALGDCEATLKVIEKMAAE</sequence>
<accession>A0A9Q5Z674</accession>
<proteinExistence type="predicted"/>
<comment type="caution">
    <text evidence="5">The sequence shown here is derived from an EMBL/GenBank/DDBJ whole genome shotgun (WGS) entry which is preliminary data.</text>
</comment>
<dbReference type="Gene3D" id="3.30.420.10">
    <property type="entry name" value="Ribonuclease H-like superfamily/Ribonuclease H"/>
    <property type="match status" value="1"/>
</dbReference>
<dbReference type="PANTHER" id="PTHR30231:SF4">
    <property type="entry name" value="PROTEIN NEN2"/>
    <property type="match status" value="1"/>
</dbReference>
<dbReference type="Proteomes" id="UP000222310">
    <property type="component" value="Unassembled WGS sequence"/>
</dbReference>
<organism evidence="5 6">
    <name type="scientific">Nostoc linckia z8</name>
    <dbReference type="NCBI Taxonomy" id="1628746"/>
    <lineage>
        <taxon>Bacteria</taxon>
        <taxon>Bacillati</taxon>
        <taxon>Cyanobacteriota</taxon>
        <taxon>Cyanophyceae</taxon>
        <taxon>Nostocales</taxon>
        <taxon>Nostocaceae</taxon>
        <taxon>Nostoc</taxon>
    </lineage>
</organism>
<evidence type="ECO:0000259" key="4">
    <source>
        <dbReference type="SMART" id="SM00479"/>
    </source>
</evidence>
<protein>
    <recommendedName>
        <fullName evidence="4">Exonuclease domain-containing protein</fullName>
    </recommendedName>
</protein>
<dbReference type="RefSeq" id="WP_099068261.1">
    <property type="nucleotide sequence ID" value="NZ_LAHD01000140.1"/>
</dbReference>
<dbReference type="GeneID" id="57095552"/>
<evidence type="ECO:0000313" key="6">
    <source>
        <dbReference type="Proteomes" id="UP000222310"/>
    </source>
</evidence>
<evidence type="ECO:0000256" key="2">
    <source>
        <dbReference type="ARBA" id="ARBA00022801"/>
    </source>
</evidence>
<keyword evidence="1" id="KW-0540">Nuclease</keyword>
<gene>
    <name evidence="5" type="ORF">VF08_31685</name>
</gene>
<reference evidence="5 6" key="1">
    <citation type="submission" date="2015-02" db="EMBL/GenBank/DDBJ databases">
        <title>Nostoc linckia genome annotation.</title>
        <authorList>
            <person name="Zhou Z."/>
        </authorList>
    </citation>
    <scope>NUCLEOTIDE SEQUENCE [LARGE SCALE GENOMIC DNA]</scope>
    <source>
        <strain evidence="6">z8</strain>
    </source>
</reference>
<dbReference type="PANTHER" id="PTHR30231">
    <property type="entry name" value="DNA POLYMERASE III SUBUNIT EPSILON"/>
    <property type="match status" value="1"/>
</dbReference>
<evidence type="ECO:0000256" key="3">
    <source>
        <dbReference type="ARBA" id="ARBA00022839"/>
    </source>
</evidence>
<dbReference type="AlphaFoldDB" id="A0A9Q5Z674"/>
<dbReference type="CDD" id="cd06127">
    <property type="entry name" value="DEDDh"/>
    <property type="match status" value="1"/>
</dbReference>
<name>A0A9Q5Z674_NOSLI</name>
<dbReference type="InterPro" id="IPR036397">
    <property type="entry name" value="RNaseH_sf"/>
</dbReference>
<dbReference type="SUPFAM" id="SSF53098">
    <property type="entry name" value="Ribonuclease H-like"/>
    <property type="match status" value="1"/>
</dbReference>
<evidence type="ECO:0000256" key="1">
    <source>
        <dbReference type="ARBA" id="ARBA00022722"/>
    </source>
</evidence>
<dbReference type="SMART" id="SM00479">
    <property type="entry name" value="EXOIII"/>
    <property type="match status" value="1"/>
</dbReference>
<dbReference type="InterPro" id="IPR013520">
    <property type="entry name" value="Ribonucl_H"/>
</dbReference>
<evidence type="ECO:0000313" key="5">
    <source>
        <dbReference type="EMBL" id="PHJ95672.1"/>
    </source>
</evidence>
<keyword evidence="3" id="KW-0269">Exonuclease</keyword>
<dbReference type="GO" id="GO:0008408">
    <property type="term" value="F:3'-5' exonuclease activity"/>
    <property type="evidence" value="ECO:0007669"/>
    <property type="project" value="TreeGrafter"/>
</dbReference>
<keyword evidence="2" id="KW-0378">Hydrolase</keyword>
<dbReference type="EMBL" id="LAHD01000140">
    <property type="protein sequence ID" value="PHJ95672.1"/>
    <property type="molecule type" value="Genomic_DNA"/>
</dbReference>
<dbReference type="Pfam" id="PF00929">
    <property type="entry name" value="RNase_T"/>
    <property type="match status" value="1"/>
</dbReference>